<evidence type="ECO:0000256" key="3">
    <source>
        <dbReference type="ARBA" id="ARBA00012995"/>
    </source>
</evidence>
<dbReference type="NCBIfam" id="TIGR01772">
    <property type="entry name" value="MDH_euk_gproteo"/>
    <property type="match status" value="1"/>
</dbReference>
<dbReference type="SUPFAM" id="SSF56327">
    <property type="entry name" value="LDH C-terminal domain-like"/>
    <property type="match status" value="1"/>
</dbReference>
<dbReference type="FunFam" id="3.40.50.720:FF:000013">
    <property type="entry name" value="Malate dehydrogenase"/>
    <property type="match status" value="1"/>
</dbReference>
<dbReference type="OrthoDB" id="4069699at2759"/>
<dbReference type="InterPro" id="IPR001557">
    <property type="entry name" value="L-lactate/malate_DH"/>
</dbReference>
<reference evidence="14" key="1">
    <citation type="submission" date="2021-02" db="EMBL/GenBank/DDBJ databases">
        <title>Genome sequence Cadophora malorum strain M34.</title>
        <authorList>
            <person name="Stefanovic E."/>
            <person name="Vu D."/>
            <person name="Scully C."/>
            <person name="Dijksterhuis J."/>
            <person name="Roader J."/>
            <person name="Houbraken J."/>
        </authorList>
    </citation>
    <scope>NUCLEOTIDE SEQUENCE</scope>
    <source>
        <strain evidence="14">M34</strain>
    </source>
</reference>
<dbReference type="FunFam" id="3.90.110.10:FF:000009">
    <property type="entry name" value="Malate dehydrogenase"/>
    <property type="match status" value="1"/>
</dbReference>
<comment type="catalytic activity">
    <reaction evidence="7">
        <text>(S)-malate + NAD(+) = oxaloacetate + NADH + H(+)</text>
        <dbReference type="Rhea" id="RHEA:21432"/>
        <dbReference type="ChEBI" id="CHEBI:15378"/>
        <dbReference type="ChEBI" id="CHEBI:15589"/>
        <dbReference type="ChEBI" id="CHEBI:16452"/>
        <dbReference type="ChEBI" id="CHEBI:57540"/>
        <dbReference type="ChEBI" id="CHEBI:57945"/>
        <dbReference type="EC" id="1.1.1.37"/>
    </reaction>
</comment>
<evidence type="ECO:0000259" key="12">
    <source>
        <dbReference type="Pfam" id="PF00056"/>
    </source>
</evidence>
<feature type="domain" description="Lactate/malate dehydrogenase N-terminal" evidence="12">
    <location>
        <begin position="2"/>
        <end position="146"/>
    </location>
</feature>
<evidence type="ECO:0000256" key="1">
    <source>
        <dbReference type="ARBA" id="ARBA00008824"/>
    </source>
</evidence>
<evidence type="ECO:0000313" key="14">
    <source>
        <dbReference type="EMBL" id="KAG4425652.1"/>
    </source>
</evidence>
<dbReference type="PIRSF" id="PIRSF000102">
    <property type="entry name" value="Lac_mal_DH"/>
    <property type="match status" value="1"/>
</dbReference>
<accession>A0A8H7WIY9</accession>
<evidence type="ECO:0000256" key="11">
    <source>
        <dbReference type="RuleBase" id="RU003369"/>
    </source>
</evidence>
<evidence type="ECO:0000256" key="7">
    <source>
        <dbReference type="ARBA" id="ARBA00048313"/>
    </source>
</evidence>
<keyword evidence="5 11" id="KW-0560">Oxidoreductase</keyword>
<evidence type="ECO:0000256" key="8">
    <source>
        <dbReference type="PIRSR" id="PIRSR000102-1"/>
    </source>
</evidence>
<evidence type="ECO:0000256" key="6">
    <source>
        <dbReference type="ARBA" id="ARBA00023027"/>
    </source>
</evidence>
<dbReference type="CDD" id="cd01337">
    <property type="entry name" value="MDH_glyoxysomal_mitochondrial"/>
    <property type="match status" value="1"/>
</dbReference>
<evidence type="ECO:0000259" key="13">
    <source>
        <dbReference type="Pfam" id="PF02866"/>
    </source>
</evidence>
<gene>
    <name evidence="14" type="ORF">IFR04_001114</name>
</gene>
<proteinExistence type="inferred from homology"/>
<dbReference type="AlphaFoldDB" id="A0A8H7WIY9"/>
<keyword evidence="15" id="KW-1185">Reference proteome</keyword>
<dbReference type="Gene3D" id="3.40.50.720">
    <property type="entry name" value="NAD(P)-binding Rossmann-like Domain"/>
    <property type="match status" value="1"/>
</dbReference>
<feature type="binding site" evidence="10">
    <location>
        <position position="230"/>
    </location>
    <ligand>
        <name>NAD(+)</name>
        <dbReference type="ChEBI" id="CHEBI:57540"/>
    </ligand>
</feature>
<evidence type="ECO:0000256" key="9">
    <source>
        <dbReference type="PIRSR" id="PIRSR000102-2"/>
    </source>
</evidence>
<comment type="caution">
    <text evidence="14">The sequence shown here is derived from an EMBL/GenBank/DDBJ whole genome shotgun (WGS) entry which is preliminary data.</text>
</comment>
<dbReference type="InterPro" id="IPR001236">
    <property type="entry name" value="Lactate/malate_DH_N"/>
</dbReference>
<evidence type="ECO:0000256" key="10">
    <source>
        <dbReference type="PIRSR" id="PIRSR000102-3"/>
    </source>
</evidence>
<dbReference type="Gene3D" id="3.90.110.10">
    <property type="entry name" value="Lactate dehydrogenase/glycoside hydrolase, family 4, C-terminal"/>
    <property type="match status" value="1"/>
</dbReference>
<dbReference type="GO" id="GO:0030060">
    <property type="term" value="F:L-malate dehydrogenase (NAD+) activity"/>
    <property type="evidence" value="ECO:0007669"/>
    <property type="project" value="UniProtKB-EC"/>
</dbReference>
<dbReference type="SUPFAM" id="SSF51735">
    <property type="entry name" value="NAD(P)-binding Rossmann-fold domains"/>
    <property type="match status" value="1"/>
</dbReference>
<sequence>MTKVTVLGAAGQIGSPLSLLLKMSPLVSELSLYDIVHAPGVAIDLNHIDTASKVSGFLPADDGLTKALTGSELVVIPAGIARKPGMTRDDLFKINAGVIRDLAAAIAKTCPTAFVLIITNPVNSTLPIAVETLKKAGVYNPAKVFGVTTLDVVRGSTFVAQALGDPDPKKYKVPVVGGHSGATILPLFSQAKPAVTLTEKKRDEITYRVQFGGDEIVQAKAGAGSATTCMAYAGFRFISALLKAKSGEKSVIEETYLYLPGIPGGKEIATDLGVDYFAVPVEFGPAGAVKAYPVGALSDYEQKLLKIAVDELKGNISKGVTFATTA</sequence>
<dbReference type="Pfam" id="PF00056">
    <property type="entry name" value="Ldh_1_N"/>
    <property type="match status" value="1"/>
</dbReference>
<feature type="binding site" evidence="9">
    <location>
        <position position="154"/>
    </location>
    <ligand>
        <name>substrate</name>
    </ligand>
</feature>
<dbReference type="EC" id="1.1.1.37" evidence="3"/>
<dbReference type="InterPro" id="IPR015955">
    <property type="entry name" value="Lactate_DH/Glyco_Ohase_4_C"/>
</dbReference>
<feature type="binding site" evidence="9">
    <location>
        <position position="82"/>
    </location>
    <ligand>
        <name>substrate</name>
    </ligand>
</feature>
<dbReference type="InterPro" id="IPR036291">
    <property type="entry name" value="NAD(P)-bd_dom_sf"/>
</dbReference>
<protein>
    <recommendedName>
        <fullName evidence="3">malate dehydrogenase</fullName>
        <ecNumber evidence="3">1.1.1.37</ecNumber>
    </recommendedName>
</protein>
<dbReference type="GO" id="GO:0006099">
    <property type="term" value="P:tricarboxylic acid cycle"/>
    <property type="evidence" value="ECO:0007669"/>
    <property type="project" value="UniProtKB-KW"/>
</dbReference>
<name>A0A8H7WIY9_9HELO</name>
<evidence type="ECO:0000256" key="5">
    <source>
        <dbReference type="ARBA" id="ARBA00023002"/>
    </source>
</evidence>
<dbReference type="GO" id="GO:0019752">
    <property type="term" value="P:carboxylic acid metabolic process"/>
    <property type="evidence" value="ECO:0007669"/>
    <property type="project" value="InterPro"/>
</dbReference>
<dbReference type="PANTHER" id="PTHR11540">
    <property type="entry name" value="MALATE AND LACTATE DEHYDROGENASE"/>
    <property type="match status" value="1"/>
</dbReference>
<evidence type="ECO:0000313" key="15">
    <source>
        <dbReference type="Proteomes" id="UP000664132"/>
    </source>
</evidence>
<feature type="binding site" evidence="10">
    <location>
        <position position="34"/>
    </location>
    <ligand>
        <name>NAD(+)</name>
        <dbReference type="ChEBI" id="CHEBI:57540"/>
    </ligand>
</feature>
<feature type="active site" description="Proton acceptor" evidence="8">
    <location>
        <position position="179"/>
    </location>
</feature>
<comment type="similarity">
    <text evidence="1">Belongs to the LDH/MDH superfamily. MDH type 1 family.</text>
</comment>
<evidence type="ECO:0000256" key="2">
    <source>
        <dbReference type="ARBA" id="ARBA00011738"/>
    </source>
</evidence>
<feature type="binding site" evidence="10">
    <location>
        <begin position="118"/>
        <end position="120"/>
    </location>
    <ligand>
        <name>NAD(+)</name>
        <dbReference type="ChEBI" id="CHEBI:57540"/>
    </ligand>
</feature>
<organism evidence="14 15">
    <name type="scientific">Cadophora malorum</name>
    <dbReference type="NCBI Taxonomy" id="108018"/>
    <lineage>
        <taxon>Eukaryota</taxon>
        <taxon>Fungi</taxon>
        <taxon>Dikarya</taxon>
        <taxon>Ascomycota</taxon>
        <taxon>Pezizomycotina</taxon>
        <taxon>Leotiomycetes</taxon>
        <taxon>Helotiales</taxon>
        <taxon>Ploettnerulaceae</taxon>
        <taxon>Cadophora</taxon>
    </lineage>
</organism>
<dbReference type="Proteomes" id="UP000664132">
    <property type="component" value="Unassembled WGS sequence"/>
</dbReference>
<feature type="binding site" evidence="10">
    <location>
        <position position="95"/>
    </location>
    <ligand>
        <name>NAD(+)</name>
        <dbReference type="ChEBI" id="CHEBI:57540"/>
    </ligand>
</feature>
<dbReference type="InterPro" id="IPR010097">
    <property type="entry name" value="Malate_DH_type1"/>
</dbReference>
<feature type="binding site" evidence="10">
    <location>
        <begin position="8"/>
        <end position="14"/>
    </location>
    <ligand>
        <name>NAD(+)</name>
        <dbReference type="ChEBI" id="CHEBI:57540"/>
    </ligand>
</feature>
<feature type="binding site" evidence="9">
    <location>
        <position position="88"/>
    </location>
    <ligand>
        <name>substrate</name>
    </ligand>
</feature>
<dbReference type="EMBL" id="JAFJYH010000008">
    <property type="protein sequence ID" value="KAG4425652.1"/>
    <property type="molecule type" value="Genomic_DNA"/>
</dbReference>
<dbReference type="PANTHER" id="PTHR11540:SF16">
    <property type="entry name" value="MALATE DEHYDROGENASE, MITOCHONDRIAL"/>
    <property type="match status" value="1"/>
</dbReference>
<evidence type="ECO:0000256" key="4">
    <source>
        <dbReference type="ARBA" id="ARBA00022532"/>
    </source>
</evidence>
<keyword evidence="4" id="KW-0816">Tricarboxylic acid cycle</keyword>
<dbReference type="Pfam" id="PF02866">
    <property type="entry name" value="Ldh_1_C"/>
    <property type="match status" value="1"/>
</dbReference>
<feature type="binding site" evidence="9">
    <location>
        <position position="120"/>
    </location>
    <ligand>
        <name>substrate</name>
    </ligand>
</feature>
<comment type="subunit">
    <text evidence="2">Homodimer.</text>
</comment>
<feature type="domain" description="Lactate/malate dehydrogenase C-terminal" evidence="13">
    <location>
        <begin position="148"/>
        <end position="322"/>
    </location>
</feature>
<keyword evidence="6 10" id="KW-0520">NAD</keyword>
<dbReference type="InterPro" id="IPR022383">
    <property type="entry name" value="Lactate/malate_DH_C"/>
</dbReference>
<dbReference type="GO" id="GO:0005829">
    <property type="term" value="C:cytosol"/>
    <property type="evidence" value="ECO:0007669"/>
    <property type="project" value="TreeGrafter"/>
</dbReference>